<dbReference type="RefSeq" id="WP_203871518.1">
    <property type="nucleotide sequence ID" value="NZ_BONW01000054.1"/>
</dbReference>
<gene>
    <name evidence="1" type="ORF">Pen02_81610</name>
</gene>
<reference evidence="1 2" key="1">
    <citation type="submission" date="2021-01" db="EMBL/GenBank/DDBJ databases">
        <title>Whole genome shotgun sequence of Plantactinospora endophytica NBRC 110450.</title>
        <authorList>
            <person name="Komaki H."/>
            <person name="Tamura T."/>
        </authorList>
    </citation>
    <scope>NUCLEOTIDE SEQUENCE [LARGE SCALE GENOMIC DNA]</scope>
    <source>
        <strain evidence="1 2">NBRC 110450</strain>
    </source>
</reference>
<keyword evidence="2" id="KW-1185">Reference proteome</keyword>
<dbReference type="Proteomes" id="UP000646749">
    <property type="component" value="Unassembled WGS sequence"/>
</dbReference>
<comment type="caution">
    <text evidence="1">The sequence shown here is derived from an EMBL/GenBank/DDBJ whole genome shotgun (WGS) entry which is preliminary data.</text>
</comment>
<organism evidence="1 2">
    <name type="scientific">Plantactinospora endophytica</name>
    <dbReference type="NCBI Taxonomy" id="673535"/>
    <lineage>
        <taxon>Bacteria</taxon>
        <taxon>Bacillati</taxon>
        <taxon>Actinomycetota</taxon>
        <taxon>Actinomycetes</taxon>
        <taxon>Micromonosporales</taxon>
        <taxon>Micromonosporaceae</taxon>
        <taxon>Plantactinospora</taxon>
    </lineage>
</organism>
<proteinExistence type="predicted"/>
<protein>
    <submittedName>
        <fullName evidence="1">Uncharacterized protein</fullName>
    </submittedName>
</protein>
<name>A0ABQ4EET0_9ACTN</name>
<dbReference type="EMBL" id="BONW01000054">
    <property type="protein sequence ID" value="GIG93225.1"/>
    <property type="molecule type" value="Genomic_DNA"/>
</dbReference>
<accession>A0ABQ4EET0</accession>
<evidence type="ECO:0000313" key="1">
    <source>
        <dbReference type="EMBL" id="GIG93225.1"/>
    </source>
</evidence>
<evidence type="ECO:0000313" key="2">
    <source>
        <dbReference type="Proteomes" id="UP000646749"/>
    </source>
</evidence>
<sequence length="165" mass="18525">MTRNTAGTVRAKTFVLCGTGEPVPVGACEITFARDRRVQGFIQLYIDDHLILGPDTNDTIDALWSLMVTYVADFMQGRIGVLNFPERRFTFALDRVGRGNALVRFVDQEEKRTALSGEKELLEALTSGAVEFFSAVLESSPIDEWSYRRDLNTALRLRQECSALE</sequence>